<dbReference type="AlphaFoldDB" id="A0A397UQ31"/>
<organism evidence="1 2">
    <name type="scientific">Gigaspora rosea</name>
    <dbReference type="NCBI Taxonomy" id="44941"/>
    <lineage>
        <taxon>Eukaryota</taxon>
        <taxon>Fungi</taxon>
        <taxon>Fungi incertae sedis</taxon>
        <taxon>Mucoromycota</taxon>
        <taxon>Glomeromycotina</taxon>
        <taxon>Glomeromycetes</taxon>
        <taxon>Diversisporales</taxon>
        <taxon>Gigasporaceae</taxon>
        <taxon>Gigaspora</taxon>
    </lineage>
</organism>
<dbReference type="Proteomes" id="UP000266673">
    <property type="component" value="Unassembled WGS sequence"/>
</dbReference>
<evidence type="ECO:0000313" key="1">
    <source>
        <dbReference type="EMBL" id="RIB10879.1"/>
    </source>
</evidence>
<gene>
    <name evidence="1" type="ORF">C2G38_2105023</name>
</gene>
<keyword evidence="2" id="KW-1185">Reference proteome</keyword>
<reference evidence="1 2" key="1">
    <citation type="submission" date="2018-06" db="EMBL/GenBank/DDBJ databases">
        <title>Comparative genomics reveals the genomic features of Rhizophagus irregularis, R. cerebriforme, R. diaphanum and Gigaspora rosea, and their symbiotic lifestyle signature.</title>
        <authorList>
            <person name="Morin E."/>
            <person name="San Clemente H."/>
            <person name="Chen E.C.H."/>
            <person name="De La Providencia I."/>
            <person name="Hainaut M."/>
            <person name="Kuo A."/>
            <person name="Kohler A."/>
            <person name="Murat C."/>
            <person name="Tang N."/>
            <person name="Roy S."/>
            <person name="Loubradou J."/>
            <person name="Henrissat B."/>
            <person name="Grigoriev I.V."/>
            <person name="Corradi N."/>
            <person name="Roux C."/>
            <person name="Martin F.M."/>
        </authorList>
    </citation>
    <scope>NUCLEOTIDE SEQUENCE [LARGE SCALE GENOMIC DNA]</scope>
    <source>
        <strain evidence="1 2">DAOM 194757</strain>
    </source>
</reference>
<comment type="caution">
    <text evidence="1">The sequence shown here is derived from an EMBL/GenBank/DDBJ whole genome shotgun (WGS) entry which is preliminary data.</text>
</comment>
<proteinExistence type="predicted"/>
<dbReference type="EMBL" id="QKWP01001201">
    <property type="protein sequence ID" value="RIB10879.1"/>
    <property type="molecule type" value="Genomic_DNA"/>
</dbReference>
<protein>
    <submittedName>
        <fullName evidence="1">Uncharacterized protein</fullName>
    </submittedName>
</protein>
<name>A0A397UQ31_9GLOM</name>
<sequence length="80" mass="9389">MTSNTINNLQLKTLQILQQFITLWRNETNYTKIEIDHHNISITNHEGIVTTSLIEEISQENNPFISNNNLNDLFEEFIND</sequence>
<evidence type="ECO:0000313" key="2">
    <source>
        <dbReference type="Proteomes" id="UP000266673"/>
    </source>
</evidence>
<feature type="non-terminal residue" evidence="1">
    <location>
        <position position="80"/>
    </location>
</feature>
<accession>A0A397UQ31</accession>